<dbReference type="GO" id="GO:0009847">
    <property type="term" value="P:spore germination"/>
    <property type="evidence" value="ECO:0007669"/>
    <property type="project" value="InterPro"/>
</dbReference>
<reference evidence="4" key="1">
    <citation type="submission" date="2021-06" db="EMBL/GenBank/DDBJ databases">
        <authorList>
            <person name="Criscuolo A."/>
        </authorList>
    </citation>
    <scope>NUCLEOTIDE SEQUENCE</scope>
    <source>
        <strain evidence="4">CIP111600</strain>
    </source>
</reference>
<dbReference type="AlphaFoldDB" id="A0A916K1M5"/>
<proteinExistence type="inferred from homology"/>
<keyword evidence="5" id="KW-1185">Reference proteome</keyword>
<evidence type="ECO:0000256" key="2">
    <source>
        <dbReference type="ARBA" id="ARBA00023136"/>
    </source>
</evidence>
<feature type="transmembrane region" description="Helical" evidence="3">
    <location>
        <begin position="349"/>
        <end position="369"/>
    </location>
</feature>
<dbReference type="InterPro" id="IPR004995">
    <property type="entry name" value="Spore_Ger"/>
</dbReference>
<keyword evidence="3" id="KW-0812">Transmembrane</keyword>
<protein>
    <submittedName>
        <fullName evidence="4">Spore germination protein B1</fullName>
    </submittedName>
</protein>
<feature type="transmembrane region" description="Helical" evidence="3">
    <location>
        <begin position="426"/>
        <end position="459"/>
    </location>
</feature>
<evidence type="ECO:0000256" key="1">
    <source>
        <dbReference type="ARBA" id="ARBA00005278"/>
    </source>
</evidence>
<evidence type="ECO:0000256" key="3">
    <source>
        <dbReference type="SAM" id="Phobius"/>
    </source>
</evidence>
<sequence length="554" mass="60467">MQNITEVINIFYMQTLCSGREGRRCALFRFLFQQAQRKRMFGQSHSGGSDSASSPSGGRAISSSVAANTAYIQQLLGSPTDLLIREFGAGPRKHRLVLVSIDGLADKTVLNDDVLGVIQSGDWLQQTSLPDAGEAVLDALHHEVLAINGIERIATMDEAVLNILSGNSALFVEGATQALALSSQGWKSRGVEEPQTEALIRGPREGFTEDMRVNTALLRRRLRDPNLRMDSIQIGRRSKKDVVIAYIQGIVHPGLVKEVKRRIGTIDVDDPEGSGFIEQWIMDSFLSPFPQILNTERPDKTTAALTQGKVAIIVDGTPFTLVLPITIGSLVQSPEDYYTDWIISTLMRILRFIAAFLATFLPALYIALVEYHQGMIPSKLAFSIAGSREGVPFPAVIEASLMEVTLEVLREAGVRLPRPIGQTIGIVGGLVIGEAAVAAGIVSPIMVIVVSITAISSFALPSYAFATSLRIIRFGVMMAAAAFGLYGIVLAYIMINIHIVNLKSFGIPFSTPFAPFFRGDWKDLVVRAPVTLLTRRPQMMQTTDEVRMDTHEGK</sequence>
<evidence type="ECO:0000313" key="5">
    <source>
        <dbReference type="Proteomes" id="UP000693672"/>
    </source>
</evidence>
<keyword evidence="2 3" id="KW-0472">Membrane</keyword>
<name>A0A916K1M5_9BACL</name>
<dbReference type="GO" id="GO:0016020">
    <property type="term" value="C:membrane"/>
    <property type="evidence" value="ECO:0007669"/>
    <property type="project" value="InterPro"/>
</dbReference>
<accession>A0A916K1M5</accession>
<dbReference type="PANTHER" id="PTHR22550">
    <property type="entry name" value="SPORE GERMINATION PROTEIN"/>
    <property type="match status" value="1"/>
</dbReference>
<keyword evidence="3" id="KW-1133">Transmembrane helix</keyword>
<dbReference type="Proteomes" id="UP000693672">
    <property type="component" value="Unassembled WGS sequence"/>
</dbReference>
<dbReference type="PIRSF" id="PIRSF005690">
    <property type="entry name" value="GerBA"/>
    <property type="match status" value="1"/>
</dbReference>
<comment type="similarity">
    <text evidence="1">Belongs to the GerABKA family.</text>
</comment>
<dbReference type="PANTHER" id="PTHR22550:SF5">
    <property type="entry name" value="LEUCINE ZIPPER PROTEIN 4"/>
    <property type="match status" value="1"/>
</dbReference>
<dbReference type="EMBL" id="CAJVAS010000011">
    <property type="protein sequence ID" value="CAG7627730.1"/>
    <property type="molecule type" value="Genomic_DNA"/>
</dbReference>
<gene>
    <name evidence="4" type="primary">gerBA_6</name>
    <name evidence="4" type="ORF">PAESOLCIP111_02947</name>
</gene>
<organism evidence="4 5">
    <name type="scientific">Paenibacillus solanacearum</name>
    <dbReference type="NCBI Taxonomy" id="2048548"/>
    <lineage>
        <taxon>Bacteria</taxon>
        <taxon>Bacillati</taxon>
        <taxon>Bacillota</taxon>
        <taxon>Bacilli</taxon>
        <taxon>Bacillales</taxon>
        <taxon>Paenibacillaceae</taxon>
        <taxon>Paenibacillus</taxon>
    </lineage>
</organism>
<dbReference type="Pfam" id="PF03323">
    <property type="entry name" value="GerA"/>
    <property type="match status" value="1"/>
</dbReference>
<dbReference type="InterPro" id="IPR050768">
    <property type="entry name" value="UPF0353/GerABKA_families"/>
</dbReference>
<evidence type="ECO:0000313" key="4">
    <source>
        <dbReference type="EMBL" id="CAG7627730.1"/>
    </source>
</evidence>
<comment type="caution">
    <text evidence="4">The sequence shown here is derived from an EMBL/GenBank/DDBJ whole genome shotgun (WGS) entry which is preliminary data.</text>
</comment>
<feature type="transmembrane region" description="Helical" evidence="3">
    <location>
        <begin position="471"/>
        <end position="495"/>
    </location>
</feature>